<dbReference type="Proteomes" id="UP000238479">
    <property type="component" value="Chromosome 7"/>
</dbReference>
<dbReference type="SUPFAM" id="SSF48113">
    <property type="entry name" value="Heme-dependent peroxidases"/>
    <property type="match status" value="1"/>
</dbReference>
<dbReference type="InterPro" id="IPR000823">
    <property type="entry name" value="Peroxidase_pln"/>
</dbReference>
<dbReference type="PANTHER" id="PTHR31388">
    <property type="entry name" value="PEROXIDASE 72-RELATED"/>
    <property type="match status" value="1"/>
</dbReference>
<evidence type="ECO:0000256" key="3">
    <source>
        <dbReference type="ARBA" id="ARBA00012313"/>
    </source>
</evidence>
<keyword evidence="5" id="KW-0349">Heme</keyword>
<evidence type="ECO:0000256" key="4">
    <source>
        <dbReference type="ARBA" id="ARBA00022559"/>
    </source>
</evidence>
<evidence type="ECO:0000313" key="12">
    <source>
        <dbReference type="EMBL" id="PRQ18976.1"/>
    </source>
</evidence>
<comment type="caution">
    <text evidence="12">The sequence shown here is derived from an EMBL/GenBank/DDBJ whole genome shotgun (WGS) entry which is preliminary data.</text>
</comment>
<dbReference type="OMA" id="VWHLIPT"/>
<keyword evidence="6 9" id="KW-0479">Metal-binding</keyword>
<dbReference type="EMBL" id="PDCK01000045">
    <property type="protein sequence ID" value="PRQ18976.1"/>
    <property type="molecule type" value="Genomic_DNA"/>
</dbReference>
<dbReference type="PANTHER" id="PTHR31388:SF3">
    <property type="entry name" value="PEROXIDASE 72"/>
    <property type="match status" value="1"/>
</dbReference>
<keyword evidence="9" id="KW-0106">Calcium</keyword>
<name>A0A2P6PAM4_ROSCH</name>
<dbReference type="GO" id="GO:0140825">
    <property type="term" value="F:lactoperoxidase activity"/>
    <property type="evidence" value="ECO:0007669"/>
    <property type="project" value="UniProtKB-EC"/>
</dbReference>
<protein>
    <recommendedName>
        <fullName evidence="3">peroxidase</fullName>
        <ecNumber evidence="3">1.11.1.7</ecNumber>
    </recommendedName>
</protein>
<evidence type="ECO:0000256" key="9">
    <source>
        <dbReference type="PIRSR" id="PIRSR600823-3"/>
    </source>
</evidence>
<keyword evidence="7 12" id="KW-0560">Oxidoreductase</keyword>
<evidence type="ECO:0000256" key="2">
    <source>
        <dbReference type="ARBA" id="ARBA00001970"/>
    </source>
</evidence>
<comment type="cofactor">
    <cofactor evidence="9">
        <name>Ca(2+)</name>
        <dbReference type="ChEBI" id="CHEBI:29108"/>
    </cofactor>
    <text evidence="9">Binds 2 calcium ions per subunit.</text>
</comment>
<dbReference type="InterPro" id="IPR010255">
    <property type="entry name" value="Haem_peroxidase_sf"/>
</dbReference>
<feature type="domain" description="Plant heme peroxidase family profile" evidence="11">
    <location>
        <begin position="9"/>
        <end position="61"/>
    </location>
</feature>
<comment type="similarity">
    <text evidence="10">Belongs to the peroxidase family.</text>
</comment>
<sequence length="61" mass="6950">MKKVWHLIPTKLDNSYFKNLLANKGLLNSDQVLVTKSEVAKQLVQQYAVNNELFSSNFPSP</sequence>
<comment type="cofactor">
    <cofactor evidence="2">
        <name>heme b</name>
        <dbReference type="ChEBI" id="CHEBI:60344"/>
    </cofactor>
</comment>
<evidence type="ECO:0000256" key="7">
    <source>
        <dbReference type="ARBA" id="ARBA00023002"/>
    </source>
</evidence>
<dbReference type="SMR" id="A0A2P6PAM4"/>
<evidence type="ECO:0000259" key="11">
    <source>
        <dbReference type="PROSITE" id="PS50873"/>
    </source>
</evidence>
<organism evidence="12 13">
    <name type="scientific">Rosa chinensis</name>
    <name type="common">China rose</name>
    <dbReference type="NCBI Taxonomy" id="74649"/>
    <lineage>
        <taxon>Eukaryota</taxon>
        <taxon>Viridiplantae</taxon>
        <taxon>Streptophyta</taxon>
        <taxon>Embryophyta</taxon>
        <taxon>Tracheophyta</taxon>
        <taxon>Spermatophyta</taxon>
        <taxon>Magnoliopsida</taxon>
        <taxon>eudicotyledons</taxon>
        <taxon>Gunneridae</taxon>
        <taxon>Pentapetalae</taxon>
        <taxon>rosids</taxon>
        <taxon>fabids</taxon>
        <taxon>Rosales</taxon>
        <taxon>Rosaceae</taxon>
        <taxon>Rosoideae</taxon>
        <taxon>Rosoideae incertae sedis</taxon>
        <taxon>Rosa</taxon>
    </lineage>
</organism>
<comment type="catalytic activity">
    <reaction evidence="1">
        <text>2 a phenolic donor + H2O2 = 2 a phenolic radical donor + 2 H2O</text>
        <dbReference type="Rhea" id="RHEA:56136"/>
        <dbReference type="ChEBI" id="CHEBI:15377"/>
        <dbReference type="ChEBI" id="CHEBI:16240"/>
        <dbReference type="ChEBI" id="CHEBI:139520"/>
        <dbReference type="ChEBI" id="CHEBI:139521"/>
        <dbReference type="EC" id="1.11.1.7"/>
    </reaction>
</comment>
<dbReference type="EC" id="1.11.1.7" evidence="3"/>
<dbReference type="PRINTS" id="PR00461">
    <property type="entry name" value="PLPEROXIDASE"/>
</dbReference>
<dbReference type="Pfam" id="PF00141">
    <property type="entry name" value="peroxidase"/>
    <property type="match status" value="1"/>
</dbReference>
<dbReference type="STRING" id="74649.A0A2P6PAM4"/>
<gene>
    <name evidence="12" type="ORF">RchiOBHm_Chr7g0212091</name>
</gene>
<dbReference type="Gramene" id="PRQ18976">
    <property type="protein sequence ID" value="PRQ18976"/>
    <property type="gene ID" value="RchiOBHm_Chr7g0212091"/>
</dbReference>
<evidence type="ECO:0000256" key="8">
    <source>
        <dbReference type="ARBA" id="ARBA00023004"/>
    </source>
</evidence>
<dbReference type="GO" id="GO:0046872">
    <property type="term" value="F:metal ion binding"/>
    <property type="evidence" value="ECO:0007669"/>
    <property type="project" value="UniProtKB-KW"/>
</dbReference>
<proteinExistence type="inferred from homology"/>
<keyword evidence="4 12" id="KW-0575">Peroxidase</keyword>
<dbReference type="GO" id="GO:0020037">
    <property type="term" value="F:heme binding"/>
    <property type="evidence" value="ECO:0007669"/>
    <property type="project" value="InterPro"/>
</dbReference>
<evidence type="ECO:0000256" key="10">
    <source>
        <dbReference type="RuleBase" id="RU004241"/>
    </source>
</evidence>
<keyword evidence="13" id="KW-1185">Reference proteome</keyword>
<dbReference type="InterPro" id="IPR002016">
    <property type="entry name" value="Haem_peroxidase"/>
</dbReference>
<evidence type="ECO:0000313" key="13">
    <source>
        <dbReference type="Proteomes" id="UP000238479"/>
    </source>
</evidence>
<reference evidence="12 13" key="1">
    <citation type="journal article" date="2018" name="Nat. Genet.">
        <title>The Rosa genome provides new insights in the design of modern roses.</title>
        <authorList>
            <person name="Bendahmane M."/>
        </authorList>
    </citation>
    <scope>NUCLEOTIDE SEQUENCE [LARGE SCALE GENOMIC DNA]</scope>
    <source>
        <strain evidence="13">cv. Old Blush</strain>
    </source>
</reference>
<evidence type="ECO:0000256" key="5">
    <source>
        <dbReference type="ARBA" id="ARBA00022617"/>
    </source>
</evidence>
<evidence type="ECO:0000256" key="1">
    <source>
        <dbReference type="ARBA" id="ARBA00000189"/>
    </source>
</evidence>
<dbReference type="Gene3D" id="1.10.420.10">
    <property type="entry name" value="Peroxidase, domain 2"/>
    <property type="match status" value="1"/>
</dbReference>
<dbReference type="PROSITE" id="PS50873">
    <property type="entry name" value="PEROXIDASE_4"/>
    <property type="match status" value="1"/>
</dbReference>
<accession>A0A2P6PAM4</accession>
<evidence type="ECO:0000256" key="6">
    <source>
        <dbReference type="ARBA" id="ARBA00022723"/>
    </source>
</evidence>
<keyword evidence="8" id="KW-0408">Iron</keyword>
<dbReference type="AlphaFoldDB" id="A0A2P6PAM4"/>
<feature type="binding site" evidence="9">
    <location>
        <position position="13"/>
    </location>
    <ligand>
        <name>Ca(2+)</name>
        <dbReference type="ChEBI" id="CHEBI:29108"/>
        <label>2</label>
    </ligand>
</feature>
<dbReference type="GO" id="GO:0006979">
    <property type="term" value="P:response to oxidative stress"/>
    <property type="evidence" value="ECO:0007669"/>
    <property type="project" value="InterPro"/>
</dbReference>